<evidence type="ECO:0000256" key="1">
    <source>
        <dbReference type="SAM" id="Phobius"/>
    </source>
</evidence>
<dbReference type="EMBL" id="CM004474">
    <property type="protein sequence ID" value="OCT80113.1"/>
    <property type="molecule type" value="Genomic_DNA"/>
</dbReference>
<gene>
    <name evidence="3" type="ORF">XELAEV_18026918mg</name>
</gene>
<protein>
    <submittedName>
        <fullName evidence="3">Uncharacterized protein</fullName>
    </submittedName>
</protein>
<organism evidence="3 4">
    <name type="scientific">Xenopus laevis</name>
    <name type="common">African clawed frog</name>
    <dbReference type="NCBI Taxonomy" id="8355"/>
    <lineage>
        <taxon>Eukaryota</taxon>
        <taxon>Metazoa</taxon>
        <taxon>Chordata</taxon>
        <taxon>Craniata</taxon>
        <taxon>Vertebrata</taxon>
        <taxon>Euteleostomi</taxon>
        <taxon>Amphibia</taxon>
        <taxon>Batrachia</taxon>
        <taxon>Anura</taxon>
        <taxon>Pipoidea</taxon>
        <taxon>Pipidae</taxon>
        <taxon>Xenopodinae</taxon>
        <taxon>Xenopus</taxon>
        <taxon>Xenopus</taxon>
    </lineage>
</organism>
<evidence type="ECO:0000313" key="3">
    <source>
        <dbReference type="EMBL" id="OCT80113.1"/>
    </source>
</evidence>
<reference evidence="4" key="1">
    <citation type="journal article" date="2016" name="Nature">
        <title>Genome evolution in the allotetraploid frog Xenopus laevis.</title>
        <authorList>
            <person name="Session A.M."/>
            <person name="Uno Y."/>
            <person name="Kwon T."/>
            <person name="Chapman J.A."/>
            <person name="Toyoda A."/>
            <person name="Takahashi S."/>
            <person name="Fukui A."/>
            <person name="Hikosaka A."/>
            <person name="Suzuki A."/>
            <person name="Kondo M."/>
            <person name="van Heeringen S.J."/>
            <person name="Quigley I."/>
            <person name="Heinz S."/>
            <person name="Ogino H."/>
            <person name="Ochi H."/>
            <person name="Hellsten U."/>
            <person name="Lyons J.B."/>
            <person name="Simakov O."/>
            <person name="Putnam N."/>
            <person name="Stites J."/>
            <person name="Kuroki Y."/>
            <person name="Tanaka T."/>
            <person name="Michiue T."/>
            <person name="Watanabe M."/>
            <person name="Bogdanovic O."/>
            <person name="Lister R."/>
            <person name="Georgiou G."/>
            <person name="Paranjpe S.S."/>
            <person name="van Kruijsbergen I."/>
            <person name="Shu S."/>
            <person name="Carlson J."/>
            <person name="Kinoshita T."/>
            <person name="Ohta Y."/>
            <person name="Mawaribuchi S."/>
            <person name="Jenkins J."/>
            <person name="Grimwood J."/>
            <person name="Schmutz J."/>
            <person name="Mitros T."/>
            <person name="Mozaffari S.V."/>
            <person name="Suzuki Y."/>
            <person name="Haramoto Y."/>
            <person name="Yamamoto T.S."/>
            <person name="Takagi C."/>
            <person name="Heald R."/>
            <person name="Miller K."/>
            <person name="Haudenschild C."/>
            <person name="Kitzman J."/>
            <person name="Nakayama T."/>
            <person name="Izutsu Y."/>
            <person name="Robert J."/>
            <person name="Fortriede J."/>
            <person name="Burns K."/>
            <person name="Lotay V."/>
            <person name="Karimi K."/>
            <person name="Yasuoka Y."/>
            <person name="Dichmann D.S."/>
            <person name="Flajnik M.F."/>
            <person name="Houston D.W."/>
            <person name="Shendure J."/>
            <person name="DuPasquier L."/>
            <person name="Vize P.D."/>
            <person name="Zorn A.M."/>
            <person name="Ito M."/>
            <person name="Marcotte E.M."/>
            <person name="Wallingford J.B."/>
            <person name="Ito Y."/>
            <person name="Asashima M."/>
            <person name="Ueno N."/>
            <person name="Matsuda Y."/>
            <person name="Veenstra G.J."/>
            <person name="Fujiyama A."/>
            <person name="Harland R.M."/>
            <person name="Taira M."/>
            <person name="Rokhsar D.S."/>
        </authorList>
    </citation>
    <scope>NUCLEOTIDE SEQUENCE [LARGE SCALE GENOMIC DNA]</scope>
    <source>
        <strain evidence="4">J</strain>
    </source>
</reference>
<dbReference type="Proteomes" id="UP000694892">
    <property type="component" value="Chromosome 5L"/>
</dbReference>
<feature type="transmembrane region" description="Helical" evidence="1">
    <location>
        <begin position="37"/>
        <end position="56"/>
    </location>
</feature>
<proteinExistence type="predicted"/>
<name>A0A974CVC7_XENLA</name>
<accession>A0A974CVC7</accession>
<evidence type="ECO:0000313" key="4">
    <source>
        <dbReference type="Proteomes" id="UP000694892"/>
    </source>
</evidence>
<feature type="signal peptide" evidence="2">
    <location>
        <begin position="1"/>
        <end position="23"/>
    </location>
</feature>
<keyword evidence="1" id="KW-0812">Transmembrane</keyword>
<keyword evidence="2" id="KW-0732">Signal</keyword>
<evidence type="ECO:0000256" key="2">
    <source>
        <dbReference type="SAM" id="SignalP"/>
    </source>
</evidence>
<keyword evidence="1" id="KW-1133">Transmembrane helix</keyword>
<sequence>MCWLGTCYMHLLILLTLFRSVCPPLICISVAKTNPKMFFFFLTYLCLLVFIQTIHVSTLNKVSKISV</sequence>
<dbReference type="AlphaFoldDB" id="A0A974CVC7"/>
<keyword evidence="1" id="KW-0472">Membrane</keyword>
<feature type="chain" id="PRO_5037859393" evidence="2">
    <location>
        <begin position="24"/>
        <end position="67"/>
    </location>
</feature>